<dbReference type="GO" id="GO:0000155">
    <property type="term" value="F:phosphorelay sensor kinase activity"/>
    <property type="evidence" value="ECO:0007669"/>
    <property type="project" value="InterPro"/>
</dbReference>
<feature type="domain" description="Signal transduction histidine kinase dimerisation/phosphoacceptor" evidence="6">
    <location>
        <begin position="46"/>
        <end position="113"/>
    </location>
</feature>
<dbReference type="PANTHER" id="PTHR43711:SF26">
    <property type="entry name" value="SENSOR HISTIDINE KINASE RCSC"/>
    <property type="match status" value="1"/>
</dbReference>
<dbReference type="EC" id="2.7.13.3" evidence="2"/>
<reference evidence="7" key="1">
    <citation type="submission" date="2022-07" db="EMBL/GenBank/DDBJ databases">
        <title>Parvularcula maris sp. nov., an algicidal bacterium isolated from seawater.</title>
        <authorList>
            <person name="Li F."/>
        </authorList>
    </citation>
    <scope>NUCLEOTIDE SEQUENCE</scope>
    <source>
        <strain evidence="7">BGMRC 0090</strain>
    </source>
</reference>
<comment type="catalytic activity">
    <reaction evidence="1">
        <text>ATP + protein L-histidine = ADP + protein N-phospho-L-histidine.</text>
        <dbReference type="EC" id="2.7.13.3"/>
    </reaction>
</comment>
<accession>A0A9X2L7P7</accession>
<dbReference type="EMBL" id="JANIBC010000002">
    <property type="protein sequence ID" value="MCQ8184595.1"/>
    <property type="molecule type" value="Genomic_DNA"/>
</dbReference>
<evidence type="ECO:0000256" key="5">
    <source>
        <dbReference type="ARBA" id="ARBA00023012"/>
    </source>
</evidence>
<organism evidence="7 8">
    <name type="scientific">Parvularcula maris</name>
    <dbReference type="NCBI Taxonomy" id="2965077"/>
    <lineage>
        <taxon>Bacteria</taxon>
        <taxon>Pseudomonadati</taxon>
        <taxon>Pseudomonadota</taxon>
        <taxon>Alphaproteobacteria</taxon>
        <taxon>Parvularculales</taxon>
        <taxon>Parvularculaceae</taxon>
        <taxon>Parvularcula</taxon>
    </lineage>
</organism>
<dbReference type="Proteomes" id="UP001142610">
    <property type="component" value="Unassembled WGS sequence"/>
</dbReference>
<dbReference type="Gene3D" id="1.10.287.130">
    <property type="match status" value="1"/>
</dbReference>
<dbReference type="Pfam" id="PF00512">
    <property type="entry name" value="HisKA"/>
    <property type="match status" value="1"/>
</dbReference>
<keyword evidence="3" id="KW-0808">Transferase</keyword>
<sequence>MRLAAGERDGRSLKAYAAAYGRKQRILELRQELTVAQAEARQAIAAKSAFLSGLNHELRTPLNAITGFTGLVKEQPDLGDEKRAEYLDHVLNSAGVLLERIDAILRAAAGADTPRKEEPSTDLLPVLKEVLAARTKSVFVSRADIADVLPTLIVPPQDLERALGLVFDHLTDGGKARRAISCAARAERGELPGITVTFEVVDELGCSSNVYQEDLVRQVKRLGCELTTETEEGGSKLSLFCPSLAEERAA</sequence>
<comment type="caution">
    <text evidence="7">The sequence shown here is derived from an EMBL/GenBank/DDBJ whole genome shotgun (WGS) entry which is preliminary data.</text>
</comment>
<dbReference type="InterPro" id="IPR050736">
    <property type="entry name" value="Sensor_HK_Regulatory"/>
</dbReference>
<keyword evidence="4" id="KW-0418">Kinase</keyword>
<evidence type="ECO:0000256" key="1">
    <source>
        <dbReference type="ARBA" id="ARBA00000085"/>
    </source>
</evidence>
<evidence type="ECO:0000313" key="8">
    <source>
        <dbReference type="Proteomes" id="UP001142610"/>
    </source>
</evidence>
<gene>
    <name evidence="7" type="ORF">NOG11_04270</name>
</gene>
<dbReference type="InterPro" id="IPR036097">
    <property type="entry name" value="HisK_dim/P_sf"/>
</dbReference>
<dbReference type="SUPFAM" id="SSF47384">
    <property type="entry name" value="Homodimeric domain of signal transducing histidine kinase"/>
    <property type="match status" value="1"/>
</dbReference>
<dbReference type="PANTHER" id="PTHR43711">
    <property type="entry name" value="TWO-COMPONENT HISTIDINE KINASE"/>
    <property type="match status" value="1"/>
</dbReference>
<protein>
    <recommendedName>
        <fullName evidence="2">histidine kinase</fullName>
        <ecNumber evidence="2">2.7.13.3</ecNumber>
    </recommendedName>
</protein>
<keyword evidence="5" id="KW-0902">Two-component regulatory system</keyword>
<dbReference type="CDD" id="cd00082">
    <property type="entry name" value="HisKA"/>
    <property type="match status" value="1"/>
</dbReference>
<evidence type="ECO:0000259" key="6">
    <source>
        <dbReference type="SMART" id="SM00388"/>
    </source>
</evidence>
<dbReference type="SMART" id="SM00388">
    <property type="entry name" value="HisKA"/>
    <property type="match status" value="1"/>
</dbReference>
<evidence type="ECO:0000313" key="7">
    <source>
        <dbReference type="EMBL" id="MCQ8184595.1"/>
    </source>
</evidence>
<evidence type="ECO:0000256" key="4">
    <source>
        <dbReference type="ARBA" id="ARBA00022777"/>
    </source>
</evidence>
<name>A0A9X2L7P7_9PROT</name>
<dbReference type="InterPro" id="IPR003661">
    <property type="entry name" value="HisK_dim/P_dom"/>
</dbReference>
<dbReference type="AlphaFoldDB" id="A0A9X2L7P7"/>
<evidence type="ECO:0000256" key="3">
    <source>
        <dbReference type="ARBA" id="ARBA00022679"/>
    </source>
</evidence>
<dbReference type="RefSeq" id="WP_256618444.1">
    <property type="nucleotide sequence ID" value="NZ_JANIBC010000002.1"/>
</dbReference>
<keyword evidence="8" id="KW-1185">Reference proteome</keyword>
<proteinExistence type="predicted"/>
<evidence type="ECO:0000256" key="2">
    <source>
        <dbReference type="ARBA" id="ARBA00012438"/>
    </source>
</evidence>